<protein>
    <submittedName>
        <fullName evidence="2">Uncharacterized protein</fullName>
    </submittedName>
</protein>
<sequence>MAEQLKRMELVPESENGARAPDDWQPFSGR</sequence>
<dbReference type="AlphaFoldDB" id="A0A6S6TPX6"/>
<proteinExistence type="predicted"/>
<feature type="compositionally biased region" description="Basic and acidic residues" evidence="1">
    <location>
        <begin position="1"/>
        <end position="10"/>
    </location>
</feature>
<organism evidence="2">
    <name type="scientific">uncultured Thiotrichaceae bacterium</name>
    <dbReference type="NCBI Taxonomy" id="298394"/>
    <lineage>
        <taxon>Bacteria</taxon>
        <taxon>Pseudomonadati</taxon>
        <taxon>Pseudomonadota</taxon>
        <taxon>Gammaproteobacteria</taxon>
        <taxon>Thiotrichales</taxon>
        <taxon>Thiotrichaceae</taxon>
        <taxon>environmental samples</taxon>
    </lineage>
</organism>
<reference evidence="2" key="1">
    <citation type="submission" date="2020-01" db="EMBL/GenBank/DDBJ databases">
        <authorList>
            <person name="Meier V. D."/>
            <person name="Meier V D."/>
        </authorList>
    </citation>
    <scope>NUCLEOTIDE SEQUENCE</scope>
    <source>
        <strain evidence="2">HLG_WM_MAG_09</strain>
    </source>
</reference>
<name>A0A6S6TPX6_9GAMM</name>
<evidence type="ECO:0000256" key="1">
    <source>
        <dbReference type="SAM" id="MobiDB-lite"/>
    </source>
</evidence>
<accession>A0A6S6TPX6</accession>
<gene>
    <name evidence="2" type="ORF">HELGO_WM99909</name>
</gene>
<evidence type="ECO:0000313" key="2">
    <source>
        <dbReference type="EMBL" id="CAA6821335.1"/>
    </source>
</evidence>
<dbReference type="EMBL" id="CACVAT010000355">
    <property type="protein sequence ID" value="CAA6821335.1"/>
    <property type="molecule type" value="Genomic_DNA"/>
</dbReference>
<feature type="region of interest" description="Disordered" evidence="1">
    <location>
        <begin position="1"/>
        <end position="30"/>
    </location>
</feature>